<protein>
    <submittedName>
        <fullName evidence="2">Uncharacterized protein</fullName>
    </submittedName>
</protein>
<gene>
    <name evidence="2" type="ordered locus">FraEuI1c_1492</name>
</gene>
<name>E3J6C7_PSEI1</name>
<dbReference type="HOGENOM" id="CLU_2584649_0_0_11"/>
<dbReference type="KEGG" id="fri:FraEuI1c_1492"/>
<sequence>MSLAIGLNPVFSRPATGPDSGAFLLSYDAAWWLLETVLLLGLMGSGAKPLRASVRAWVCLVWLFASAARFTPLLLTATSR</sequence>
<reference evidence="2 3" key="1">
    <citation type="submission" date="2010-10" db="EMBL/GenBank/DDBJ databases">
        <title>Complete sequence of Frankia sp. EuI1c.</title>
        <authorList>
            <consortium name="US DOE Joint Genome Institute"/>
            <person name="Lucas S."/>
            <person name="Copeland A."/>
            <person name="Lapidus A."/>
            <person name="Cheng J.-F."/>
            <person name="Bruce D."/>
            <person name="Goodwin L."/>
            <person name="Pitluck S."/>
            <person name="Chertkov O."/>
            <person name="Detter J.C."/>
            <person name="Han C."/>
            <person name="Tapia R."/>
            <person name="Land M."/>
            <person name="Hauser L."/>
            <person name="Jeffries C."/>
            <person name="Kyrpides N."/>
            <person name="Ivanova N."/>
            <person name="Mikhailova N."/>
            <person name="Beauchemin N."/>
            <person name="Sen A."/>
            <person name="Sur S.A."/>
            <person name="Gtari M."/>
            <person name="Wall L."/>
            <person name="Tisa L."/>
            <person name="Woyke T."/>
        </authorList>
    </citation>
    <scope>NUCLEOTIDE SEQUENCE [LARGE SCALE GENOMIC DNA]</scope>
    <source>
        <strain evidence="3">DSM 45817 / CECT 9037 / EuI1c</strain>
    </source>
</reference>
<proteinExistence type="predicted"/>
<keyword evidence="1" id="KW-0812">Transmembrane</keyword>
<evidence type="ECO:0000313" key="3">
    <source>
        <dbReference type="Proteomes" id="UP000002484"/>
    </source>
</evidence>
<dbReference type="Proteomes" id="UP000002484">
    <property type="component" value="Chromosome"/>
</dbReference>
<dbReference type="STRING" id="298654.FraEuI1c_1492"/>
<organism evidence="2 3">
    <name type="scientific">Pseudofrankia inefficax (strain DSM 45817 / CECT 9037 / DDB 130130 / EuI1c)</name>
    <name type="common">Frankia inefficax</name>
    <dbReference type="NCBI Taxonomy" id="298654"/>
    <lineage>
        <taxon>Bacteria</taxon>
        <taxon>Bacillati</taxon>
        <taxon>Actinomycetota</taxon>
        <taxon>Actinomycetes</taxon>
        <taxon>Frankiales</taxon>
        <taxon>Frankiaceae</taxon>
        <taxon>Pseudofrankia</taxon>
    </lineage>
</organism>
<accession>E3J6C7</accession>
<feature type="transmembrane region" description="Helical" evidence="1">
    <location>
        <begin position="54"/>
        <end position="75"/>
    </location>
</feature>
<keyword evidence="3" id="KW-1185">Reference proteome</keyword>
<evidence type="ECO:0000313" key="2">
    <source>
        <dbReference type="EMBL" id="ADP79554.1"/>
    </source>
</evidence>
<dbReference type="EMBL" id="CP002299">
    <property type="protein sequence ID" value="ADP79554.1"/>
    <property type="molecule type" value="Genomic_DNA"/>
</dbReference>
<feature type="transmembrane region" description="Helical" evidence="1">
    <location>
        <begin position="20"/>
        <end position="42"/>
    </location>
</feature>
<dbReference type="InParanoid" id="E3J6C7"/>
<keyword evidence="1" id="KW-1133">Transmembrane helix</keyword>
<keyword evidence="1" id="KW-0472">Membrane</keyword>
<dbReference type="AlphaFoldDB" id="E3J6C7"/>
<evidence type="ECO:0000256" key="1">
    <source>
        <dbReference type="SAM" id="Phobius"/>
    </source>
</evidence>